<dbReference type="InterPro" id="IPR058347">
    <property type="entry name" value="DUF8034"/>
</dbReference>
<dbReference type="RefSeq" id="WP_161700374.1">
    <property type="nucleotide sequence ID" value="NZ_JAAAMU010000009.1"/>
</dbReference>
<comment type="caution">
    <text evidence="1">The sequence shown here is derived from an EMBL/GenBank/DDBJ whole genome shotgun (WGS) entry which is preliminary data.</text>
</comment>
<reference evidence="1 2" key="1">
    <citation type="submission" date="2020-01" db="EMBL/GenBank/DDBJ databases">
        <title>Paenibacillus soybeanensis sp. nov. isolated from the nodules of soybean (Glycine max(L.) Merr).</title>
        <authorList>
            <person name="Wang H."/>
        </authorList>
    </citation>
    <scope>NUCLEOTIDE SEQUENCE [LARGE SCALE GENOMIC DNA]</scope>
    <source>
        <strain evidence="1 2">DSM 23054</strain>
    </source>
</reference>
<dbReference type="OrthoDB" id="7936138at2"/>
<protein>
    <submittedName>
        <fullName evidence="1">Uncharacterized protein</fullName>
    </submittedName>
</protein>
<dbReference type="EMBL" id="JAAAMU010000009">
    <property type="protein sequence ID" value="NBC70930.1"/>
    <property type="molecule type" value="Genomic_DNA"/>
</dbReference>
<sequence length="674" mass="77233">MLKLRGEHPFYEPPKWALLERRLIDLMNEAVEPLMARYVRPDGSILWPASDAHTGIDALDDMYESFFNWPLFYVLGGHEKFKSLSKHEFEAITKQFAKYDTGTGHKMIENEYEQGYDWFHQGEGYTFFYHMGMMDPQDPKIRERAMRFAGLFLNEDPEVVNYDEEHRIIPYPHSGSKGATDRNIEQNRKGWHYAEWMRFYGLHFQDVPGVTTIDDTRTEAGALALGNAVADRMARGDVPLNLLATSMVTNAYLHTGDPKYKSWVKTYVDAWIERSRENGGMIPDNIGLTGKIGEHNGGKWYGGWYGWTWPHGWVSIGQGVGVAAQNAMLLERDPSYAEFLRTQLAKMNEQAEVVDGTRFIPYKFGDPGWYGFDMQMNNVLFEDRTKSVAFRKEDKSVLWKDGWFEFQPMDPVYPTHLWYMSMEEKDRELLKSLRNYAEPDWDHIRYYRAKDQAGHDYAWVSYLEGEYPNYPEEILTYNLSQIYQRLHFMRTDTENPAGYKDDYIQIRNPITLEGLLQLTLGAPSPLYNGGLLTSRLRYFDADVKRPGLPQDVAALVSSLTADRTVVELVNLNATETRNVILQAGAFGEHQFTGVTYTVTGAAQDDGSKLSGSTTMEKMPSGLFVPPAVEREADVDDKWLQLELLPGCRITLALGMTRFANDPSYLEPWEAAANG</sequence>
<organism evidence="1 2">
    <name type="scientific">Paenibacillus sacheonensis</name>
    <dbReference type="NCBI Taxonomy" id="742054"/>
    <lineage>
        <taxon>Bacteria</taxon>
        <taxon>Bacillati</taxon>
        <taxon>Bacillota</taxon>
        <taxon>Bacilli</taxon>
        <taxon>Bacillales</taxon>
        <taxon>Paenibacillaceae</taxon>
        <taxon>Paenibacillus</taxon>
    </lineage>
</organism>
<gene>
    <name evidence="1" type="ORF">GT003_18165</name>
</gene>
<dbReference type="Pfam" id="PF26099">
    <property type="entry name" value="DUF8034"/>
    <property type="match status" value="1"/>
</dbReference>
<name>A0A7X4YR20_9BACL</name>
<evidence type="ECO:0000313" key="2">
    <source>
        <dbReference type="Proteomes" id="UP000558113"/>
    </source>
</evidence>
<dbReference type="AlphaFoldDB" id="A0A7X4YR20"/>
<accession>A0A7X4YR20</accession>
<proteinExistence type="predicted"/>
<dbReference type="Proteomes" id="UP000558113">
    <property type="component" value="Unassembled WGS sequence"/>
</dbReference>
<evidence type="ECO:0000313" key="1">
    <source>
        <dbReference type="EMBL" id="NBC70930.1"/>
    </source>
</evidence>
<keyword evidence="2" id="KW-1185">Reference proteome</keyword>